<comment type="caution">
    <text evidence="7">The sequence shown here is derived from an EMBL/GenBank/DDBJ whole genome shotgun (WGS) entry which is preliminary data.</text>
</comment>
<sequence>MRNKNLVEESIQKIGKSTGIVLSGTVFTLFLGLISRIFIVRFITPNQYGIYSLGLAITTLLVSLSILGLNHGIPRQISYHRGENKSKVKNLIGSSIGFSILMSILSFLFLFLSSNVLATKIFGDPALTTALRVFSFAIPFSILINIFVSIFRGFGKDKPKIYFQNIMRGSIFLLLIGLVIGLGLSFIGVIYAYVLSFVVSALVFAVYAIKTQIPINFKVNFINSTSKELILFSIPLLGTSILFQVMDWTDTILLGVFKSSEIVGLYQGAYPLAKTIPLALGGAGFLFLPILTGLYSDGKRDNSRRIYQISTKWIFYLSLSLFFLLFLFPEMILNFLFGPEYTEASMVLRILSLGFLGRAFFGPNGLSLIAIGESNSVFYGDVGGTITNISLNIALIPYLGIIGAAIASTVSLIARNGYFTKILLQKFRIHPFSEKYLKQIAISFSILLFFFILQLLVNVQLWMLPIFLIAYLLVTLIVNLIFRTFDKEETELLLKIGKKLGIKTGLIKKIIKKLQKT</sequence>
<name>A0A133UG03_9EURY</name>
<feature type="transmembrane region" description="Helical" evidence="6">
    <location>
        <begin position="20"/>
        <end position="43"/>
    </location>
</feature>
<keyword evidence="3 6" id="KW-0812">Transmembrane</keyword>
<dbReference type="PANTHER" id="PTHR30250:SF27">
    <property type="entry name" value="POLYSACCHARIDE BIOSYNTHESIS PROTEIN"/>
    <property type="match status" value="1"/>
</dbReference>
<feature type="transmembrane region" description="Helical" evidence="6">
    <location>
        <begin position="91"/>
        <end position="113"/>
    </location>
</feature>
<dbReference type="CDD" id="cd13128">
    <property type="entry name" value="MATE_Wzx_like"/>
    <property type="match status" value="1"/>
</dbReference>
<accession>A0A133UG03</accession>
<feature type="transmembrane region" description="Helical" evidence="6">
    <location>
        <begin position="166"/>
        <end position="184"/>
    </location>
</feature>
<feature type="transmembrane region" description="Helical" evidence="6">
    <location>
        <begin position="229"/>
        <end position="249"/>
    </location>
</feature>
<evidence type="ECO:0000256" key="5">
    <source>
        <dbReference type="ARBA" id="ARBA00023136"/>
    </source>
</evidence>
<feature type="transmembrane region" description="Helical" evidence="6">
    <location>
        <begin position="313"/>
        <end position="337"/>
    </location>
</feature>
<dbReference type="InterPro" id="IPR050833">
    <property type="entry name" value="Poly_Biosynth_Transport"/>
</dbReference>
<feature type="transmembrane region" description="Helical" evidence="6">
    <location>
        <begin position="269"/>
        <end position="292"/>
    </location>
</feature>
<keyword evidence="2" id="KW-1003">Cell membrane</keyword>
<protein>
    <submittedName>
        <fullName evidence="7">Uncharacterized protein</fullName>
    </submittedName>
</protein>
<feature type="transmembrane region" description="Helical" evidence="6">
    <location>
        <begin position="395"/>
        <end position="415"/>
    </location>
</feature>
<evidence type="ECO:0000313" key="8">
    <source>
        <dbReference type="Proteomes" id="UP000070284"/>
    </source>
</evidence>
<dbReference type="Proteomes" id="UP000070284">
    <property type="component" value="Unassembled WGS sequence"/>
</dbReference>
<feature type="transmembrane region" description="Helical" evidence="6">
    <location>
        <begin position="462"/>
        <end position="482"/>
    </location>
</feature>
<evidence type="ECO:0000256" key="1">
    <source>
        <dbReference type="ARBA" id="ARBA00004651"/>
    </source>
</evidence>
<feature type="transmembrane region" description="Helical" evidence="6">
    <location>
        <begin position="436"/>
        <end position="456"/>
    </location>
</feature>
<reference evidence="7 8" key="1">
    <citation type="journal article" date="2016" name="Sci. Rep.">
        <title>Metabolic traits of an uncultured archaeal lineage -MSBL1- from brine pools of the Red Sea.</title>
        <authorList>
            <person name="Mwirichia R."/>
            <person name="Alam I."/>
            <person name="Rashid M."/>
            <person name="Vinu M."/>
            <person name="Ba-Alawi W."/>
            <person name="Anthony Kamau A."/>
            <person name="Kamanda Ngugi D."/>
            <person name="Goker M."/>
            <person name="Klenk H.P."/>
            <person name="Bajic V."/>
            <person name="Stingl U."/>
        </authorList>
    </citation>
    <scope>NUCLEOTIDE SEQUENCE [LARGE SCALE GENOMIC DNA]</scope>
    <source>
        <strain evidence="7">SCGC-AAA259E19</strain>
    </source>
</reference>
<dbReference type="InterPro" id="IPR002797">
    <property type="entry name" value="Polysacc_synth"/>
</dbReference>
<dbReference type="AlphaFoldDB" id="A0A133UG03"/>
<gene>
    <name evidence="7" type="ORF">AKJ65_06630</name>
</gene>
<dbReference type="Pfam" id="PF01943">
    <property type="entry name" value="Polysacc_synt"/>
    <property type="match status" value="1"/>
</dbReference>
<keyword evidence="5 6" id="KW-0472">Membrane</keyword>
<evidence type="ECO:0000256" key="6">
    <source>
        <dbReference type="SAM" id="Phobius"/>
    </source>
</evidence>
<comment type="subcellular location">
    <subcellularLocation>
        <location evidence="1">Cell membrane</location>
        <topology evidence="1">Multi-pass membrane protein</topology>
    </subcellularLocation>
</comment>
<dbReference type="GO" id="GO:0005886">
    <property type="term" value="C:plasma membrane"/>
    <property type="evidence" value="ECO:0007669"/>
    <property type="project" value="UniProtKB-SubCell"/>
</dbReference>
<evidence type="ECO:0000313" key="7">
    <source>
        <dbReference type="EMBL" id="KXA93131.1"/>
    </source>
</evidence>
<proteinExistence type="predicted"/>
<feature type="transmembrane region" description="Helical" evidence="6">
    <location>
        <begin position="49"/>
        <end position="70"/>
    </location>
</feature>
<keyword evidence="8" id="KW-1185">Reference proteome</keyword>
<evidence type="ECO:0000256" key="2">
    <source>
        <dbReference type="ARBA" id="ARBA00022475"/>
    </source>
</evidence>
<keyword evidence="4 6" id="KW-1133">Transmembrane helix</keyword>
<dbReference type="PANTHER" id="PTHR30250">
    <property type="entry name" value="PST FAMILY PREDICTED COLANIC ACID TRANSPORTER"/>
    <property type="match status" value="1"/>
</dbReference>
<evidence type="ECO:0000256" key="4">
    <source>
        <dbReference type="ARBA" id="ARBA00022989"/>
    </source>
</evidence>
<organism evidence="7 8">
    <name type="scientific">candidate division MSBL1 archaeon SCGC-AAA259E19</name>
    <dbReference type="NCBI Taxonomy" id="1698264"/>
    <lineage>
        <taxon>Archaea</taxon>
        <taxon>Methanobacteriati</taxon>
        <taxon>Methanobacteriota</taxon>
        <taxon>candidate division MSBL1</taxon>
    </lineage>
</organism>
<feature type="transmembrane region" description="Helical" evidence="6">
    <location>
        <begin position="133"/>
        <end position="154"/>
    </location>
</feature>
<evidence type="ECO:0000256" key="3">
    <source>
        <dbReference type="ARBA" id="ARBA00022692"/>
    </source>
</evidence>
<feature type="transmembrane region" description="Helical" evidence="6">
    <location>
        <begin position="190"/>
        <end position="209"/>
    </location>
</feature>
<dbReference type="EMBL" id="LHXO01000120">
    <property type="protein sequence ID" value="KXA93131.1"/>
    <property type="molecule type" value="Genomic_DNA"/>
</dbReference>